<evidence type="ECO:0000313" key="3">
    <source>
        <dbReference type="Proteomes" id="UP001275436"/>
    </source>
</evidence>
<dbReference type="Gene3D" id="3.40.50.10090">
    <property type="match status" value="2"/>
</dbReference>
<dbReference type="Pfam" id="PF02602">
    <property type="entry name" value="HEM4"/>
    <property type="match status" value="1"/>
</dbReference>
<reference evidence="2 3" key="1">
    <citation type="submission" date="2023-02" db="EMBL/GenBank/DDBJ databases">
        <title>Oceanobacillus kimchii IFOP_LL358 isolated form Alexandrium catenella lab strain.</title>
        <authorList>
            <person name="Gajardo G."/>
            <person name="Ueki S."/>
            <person name="Maruyama F."/>
        </authorList>
    </citation>
    <scope>NUCLEOTIDE SEQUENCE [LARGE SCALE GENOMIC DNA]</scope>
    <source>
        <strain evidence="2 3">IFOP_LL358</strain>
    </source>
</reference>
<evidence type="ECO:0000313" key="2">
    <source>
        <dbReference type="EMBL" id="GLO66311.1"/>
    </source>
</evidence>
<feature type="domain" description="Tetrapyrrole biosynthesis uroporphyrinogen III synthase" evidence="1">
    <location>
        <begin position="19"/>
        <end position="256"/>
    </location>
</feature>
<dbReference type="PANTHER" id="PTHR40082">
    <property type="entry name" value="BLR5956 PROTEIN"/>
    <property type="match status" value="1"/>
</dbReference>
<comment type="caution">
    <text evidence="2">The sequence shown here is derived from an EMBL/GenBank/DDBJ whole genome shotgun (WGS) entry which is preliminary data.</text>
</comment>
<gene>
    <name evidence="2" type="primary">yjjA</name>
    <name evidence="2" type="ORF">MACH08_20950</name>
</gene>
<protein>
    <recommendedName>
        <fullName evidence="1">Tetrapyrrole biosynthesis uroporphyrinogen III synthase domain-containing protein</fullName>
    </recommendedName>
</protein>
<dbReference type="EMBL" id="BSKO01000001">
    <property type="protein sequence ID" value="GLO66311.1"/>
    <property type="molecule type" value="Genomic_DNA"/>
</dbReference>
<proteinExistence type="predicted"/>
<organism evidence="2 3">
    <name type="scientific">Oceanobacillus kimchii</name>
    <dbReference type="NCBI Taxonomy" id="746691"/>
    <lineage>
        <taxon>Bacteria</taxon>
        <taxon>Bacillati</taxon>
        <taxon>Bacillota</taxon>
        <taxon>Bacilli</taxon>
        <taxon>Bacillales</taxon>
        <taxon>Bacillaceae</taxon>
        <taxon>Oceanobacillus</taxon>
    </lineage>
</organism>
<name>A0ABQ5TKN4_9BACI</name>
<sequence>MMDNDSKRIGIAASRRSNEISTLVKKINGTPVVFSIQGEQVLNDETSERDVEELIANAFDFVVLTTGIGASTLEEASWRVNRFPEFIRKLSSIPLAIRGSKTEKWLKKHSLNAKVVSKDGTMENLLNSLTPLIGRESNKVFLQTYTEDDLVLKEKLESIGCNVYMSKPYRYRNPDKETIDKLELNIVEQNLDAVIFTSKTQVKNLFRTAIDTELLAEAFNNHVTAVAVGKVTANQLNQYGIGRVVQPANQKMGAMIIELRDYLSANPNQ</sequence>
<dbReference type="CDD" id="cd06578">
    <property type="entry name" value="HemD"/>
    <property type="match status" value="1"/>
</dbReference>
<keyword evidence="3" id="KW-1185">Reference proteome</keyword>
<dbReference type="InterPro" id="IPR039793">
    <property type="entry name" value="UROS/Hem4"/>
</dbReference>
<dbReference type="Proteomes" id="UP001275436">
    <property type="component" value="Unassembled WGS sequence"/>
</dbReference>
<dbReference type="NCBIfam" id="NF004584">
    <property type="entry name" value="PRK05928.2-1"/>
    <property type="match status" value="1"/>
</dbReference>
<dbReference type="RefSeq" id="WP_017796776.1">
    <property type="nucleotide sequence ID" value="NZ_BSKO01000001.1"/>
</dbReference>
<dbReference type="SUPFAM" id="SSF69618">
    <property type="entry name" value="HemD-like"/>
    <property type="match status" value="1"/>
</dbReference>
<dbReference type="PANTHER" id="PTHR40082:SF1">
    <property type="entry name" value="BLR5956 PROTEIN"/>
    <property type="match status" value="1"/>
</dbReference>
<dbReference type="InterPro" id="IPR036108">
    <property type="entry name" value="4pyrrol_syn_uPrphyn_synt_sf"/>
</dbReference>
<accession>A0ABQ5TKN4</accession>
<dbReference type="InterPro" id="IPR003754">
    <property type="entry name" value="4pyrrol_synth_uPrphyn_synth"/>
</dbReference>
<evidence type="ECO:0000259" key="1">
    <source>
        <dbReference type="Pfam" id="PF02602"/>
    </source>
</evidence>